<dbReference type="AlphaFoldDB" id="A0A9D2F0V3"/>
<proteinExistence type="predicted"/>
<protein>
    <submittedName>
        <fullName evidence="1">Uncharacterized protein</fullName>
    </submittedName>
</protein>
<accession>A0A9D2F0V3</accession>
<name>A0A9D2F0V3_9FIRM</name>
<dbReference type="EMBL" id="DXBO01000007">
    <property type="protein sequence ID" value="HIZ47127.1"/>
    <property type="molecule type" value="Genomic_DNA"/>
</dbReference>
<comment type="caution">
    <text evidence="1">The sequence shown here is derived from an EMBL/GenBank/DDBJ whole genome shotgun (WGS) entry which is preliminary data.</text>
</comment>
<evidence type="ECO:0000313" key="2">
    <source>
        <dbReference type="Proteomes" id="UP000824031"/>
    </source>
</evidence>
<organism evidence="1 2">
    <name type="scientific">Candidatus Gemmiger excrementavium</name>
    <dbReference type="NCBI Taxonomy" id="2838608"/>
    <lineage>
        <taxon>Bacteria</taxon>
        <taxon>Bacillati</taxon>
        <taxon>Bacillota</taxon>
        <taxon>Clostridia</taxon>
        <taxon>Eubacteriales</taxon>
        <taxon>Gemmiger</taxon>
    </lineage>
</organism>
<dbReference type="Pfam" id="PF18937">
    <property type="entry name" value="DUF5685"/>
    <property type="match status" value="1"/>
</dbReference>
<dbReference type="Proteomes" id="UP000824031">
    <property type="component" value="Unassembled WGS sequence"/>
</dbReference>
<reference evidence="1" key="2">
    <citation type="submission" date="2021-04" db="EMBL/GenBank/DDBJ databases">
        <authorList>
            <person name="Gilroy R."/>
        </authorList>
    </citation>
    <scope>NUCLEOTIDE SEQUENCE</scope>
    <source>
        <strain evidence="1">3436</strain>
    </source>
</reference>
<gene>
    <name evidence="1" type="ORF">H9810_00205</name>
</gene>
<evidence type="ECO:0000313" key="1">
    <source>
        <dbReference type="EMBL" id="HIZ47127.1"/>
    </source>
</evidence>
<dbReference type="InterPro" id="IPR043740">
    <property type="entry name" value="DUF5685"/>
</dbReference>
<reference evidence="1" key="1">
    <citation type="journal article" date="2021" name="PeerJ">
        <title>Extensive microbial diversity within the chicken gut microbiome revealed by metagenomics and culture.</title>
        <authorList>
            <person name="Gilroy R."/>
            <person name="Ravi A."/>
            <person name="Getino M."/>
            <person name="Pursley I."/>
            <person name="Horton D.L."/>
            <person name="Alikhan N.F."/>
            <person name="Baker D."/>
            <person name="Gharbi K."/>
            <person name="Hall N."/>
            <person name="Watson M."/>
            <person name="Adriaenssens E.M."/>
            <person name="Foster-Nyarko E."/>
            <person name="Jarju S."/>
            <person name="Secka A."/>
            <person name="Antonio M."/>
            <person name="Oren A."/>
            <person name="Chaudhuri R.R."/>
            <person name="La Ragione R."/>
            <person name="Hildebrand F."/>
            <person name="Pallen M.J."/>
        </authorList>
    </citation>
    <scope>NUCLEOTIDE SEQUENCE</scope>
    <source>
        <strain evidence="1">3436</strain>
    </source>
</reference>
<sequence length="283" mass="32066">MFGYVTIYRKGLAQPELDRYQAYYCGLCRALGRRYGAPGQLVLSYDMAFVAMLLSALYEPDTAFGTGRCLPHPVKPRPRADNEFQNYAADMTVALAYYNFLDDWQDDHRAASLRQAKKLETYLPDIRARWPRQCGVISEQLAALNLLEEAGSHDLDALCNAFGTLLGAVFSCRDDVWAPVLGAMGRGLGGFIYLMDAYDDLEKDQKKGRFNALQELAETLPAAEYEERCHELLTQQMGLCAQQFEMLPILQQTPEGKLLYNTIYSGVWSKYALVRKHREGRRS</sequence>